<gene>
    <name evidence="2" type="ORF">PHYSODRAFT_534739</name>
</gene>
<keyword evidence="1" id="KW-0732">Signal</keyword>
<dbReference type="KEGG" id="psoj:PHYSODRAFT_534739"/>
<evidence type="ECO:0000256" key="1">
    <source>
        <dbReference type="SAM" id="SignalP"/>
    </source>
</evidence>
<dbReference type="Proteomes" id="UP000002640">
    <property type="component" value="Unassembled WGS sequence"/>
</dbReference>
<reference evidence="2 3" key="1">
    <citation type="journal article" date="2006" name="Science">
        <title>Phytophthora genome sequences uncover evolutionary origins and mechanisms of pathogenesis.</title>
        <authorList>
            <person name="Tyler B.M."/>
            <person name="Tripathy S."/>
            <person name="Zhang X."/>
            <person name="Dehal P."/>
            <person name="Jiang R.H."/>
            <person name="Aerts A."/>
            <person name="Arredondo F.D."/>
            <person name="Baxter L."/>
            <person name="Bensasson D."/>
            <person name="Beynon J.L."/>
            <person name="Chapman J."/>
            <person name="Damasceno C.M."/>
            <person name="Dorrance A.E."/>
            <person name="Dou D."/>
            <person name="Dickerman A.W."/>
            <person name="Dubchak I.L."/>
            <person name="Garbelotto M."/>
            <person name="Gijzen M."/>
            <person name="Gordon S.G."/>
            <person name="Govers F."/>
            <person name="Grunwald N.J."/>
            <person name="Huang W."/>
            <person name="Ivors K.L."/>
            <person name="Jones R.W."/>
            <person name="Kamoun S."/>
            <person name="Krampis K."/>
            <person name="Lamour K.H."/>
            <person name="Lee M.K."/>
            <person name="McDonald W.H."/>
            <person name="Medina M."/>
            <person name="Meijer H.J."/>
            <person name="Nordberg E.K."/>
            <person name="Maclean D.J."/>
            <person name="Ospina-Giraldo M.D."/>
            <person name="Morris P.F."/>
            <person name="Phuntumart V."/>
            <person name="Putnam N.H."/>
            <person name="Rash S."/>
            <person name="Rose J.K."/>
            <person name="Sakihama Y."/>
            <person name="Salamov A.A."/>
            <person name="Savidor A."/>
            <person name="Scheuring C.F."/>
            <person name="Smith B.M."/>
            <person name="Sobral B.W."/>
            <person name="Terry A."/>
            <person name="Torto-Alalibo T.A."/>
            <person name="Win J."/>
            <person name="Xu Z."/>
            <person name="Zhang H."/>
            <person name="Grigoriev I.V."/>
            <person name="Rokhsar D.S."/>
            <person name="Boore J.L."/>
        </authorList>
    </citation>
    <scope>NUCLEOTIDE SEQUENCE [LARGE SCALE GENOMIC DNA]</scope>
    <source>
        <strain evidence="2 3">P6497</strain>
    </source>
</reference>
<proteinExistence type="predicted"/>
<dbReference type="InParanoid" id="G5AHE4"/>
<protein>
    <submittedName>
        <fullName evidence="2">Uncharacterized protein</fullName>
    </submittedName>
</protein>
<dbReference type="RefSeq" id="XP_009539494.1">
    <property type="nucleotide sequence ID" value="XM_009541199.1"/>
</dbReference>
<evidence type="ECO:0000313" key="3">
    <source>
        <dbReference type="Proteomes" id="UP000002640"/>
    </source>
</evidence>
<sequence length="117" mass="12785">MLLYPAIALALALGQVSAATNLTWTPCPLTSDKSIDGSSRDNKAECTMYAAPLCHPRICETPDSAISTVDVFVRRIPAANRQPDVAPNVWLVQGGPNYWDSLRKYCKTVGARDDFKD</sequence>
<organism evidence="2 3">
    <name type="scientific">Phytophthora sojae (strain P6497)</name>
    <name type="common">Soybean stem and root rot agent</name>
    <name type="synonym">Phytophthora megasperma f. sp. glycines</name>
    <dbReference type="NCBI Taxonomy" id="1094619"/>
    <lineage>
        <taxon>Eukaryota</taxon>
        <taxon>Sar</taxon>
        <taxon>Stramenopiles</taxon>
        <taxon>Oomycota</taxon>
        <taxon>Peronosporomycetes</taxon>
        <taxon>Peronosporales</taxon>
        <taxon>Peronosporaceae</taxon>
        <taxon>Phytophthora</taxon>
    </lineage>
</organism>
<feature type="signal peptide" evidence="1">
    <location>
        <begin position="1"/>
        <end position="18"/>
    </location>
</feature>
<evidence type="ECO:0000313" key="2">
    <source>
        <dbReference type="EMBL" id="EGZ05122.1"/>
    </source>
</evidence>
<dbReference type="AlphaFoldDB" id="G5AHE4"/>
<keyword evidence="3" id="KW-1185">Reference proteome</keyword>
<feature type="chain" id="PRO_5003473405" evidence="1">
    <location>
        <begin position="19"/>
        <end position="117"/>
    </location>
</feature>
<accession>G5AHE4</accession>
<name>G5AHE4_PHYSP</name>
<dbReference type="GeneID" id="20662058"/>
<dbReference type="EMBL" id="JH159169">
    <property type="protein sequence ID" value="EGZ05122.1"/>
    <property type="molecule type" value="Genomic_DNA"/>
</dbReference>